<feature type="transmembrane region" description="Helical" evidence="1">
    <location>
        <begin position="142"/>
        <end position="162"/>
    </location>
</feature>
<dbReference type="Proteomes" id="UP000696280">
    <property type="component" value="Unassembled WGS sequence"/>
</dbReference>
<name>A0A9N9PUW7_9HELO</name>
<gene>
    <name evidence="2" type="ORF">HYFRA_00011846</name>
</gene>
<evidence type="ECO:0000313" key="3">
    <source>
        <dbReference type="Proteomes" id="UP000696280"/>
    </source>
</evidence>
<comment type="caution">
    <text evidence="2">The sequence shown here is derived from an EMBL/GenBank/DDBJ whole genome shotgun (WGS) entry which is preliminary data.</text>
</comment>
<keyword evidence="3" id="KW-1185">Reference proteome</keyword>
<feature type="transmembrane region" description="Helical" evidence="1">
    <location>
        <begin position="277"/>
        <end position="295"/>
    </location>
</feature>
<accession>A0A9N9PUW7</accession>
<sequence length="554" mass="63077">MNRSSHSQLAAGNDGTEIPLVSMQESTIAAPPRTLGSSNHRKVPGDESLFAWRSRFISRKKSTYDPIDLENMESTAPNYHDAEESAPPYLSISLGEPRESKIPLNDEDHTYQRAAPVEPKSFQRKIRLLGLKFGRWIHAREVVKHILIFMVFVCLIIIPVLAVTSGTDSIRKVDIAPFVFECNGGTGWSWVGINLVVATDFSFGTAKAVDLAWNWIIGRGLQGVLSVLAYRVFCDAIMRAAELTPMSYELYACVTVSSNKIEMMWQLSKGLGKFGNWRVKAIFIWLFLSTIYLVAFPGSYQRSLLDACSGYDAAQKLVAGKCLFQDKVSSFKWPGGELQNVEEIVNDIYFYGTLRPSCQSAKTYNNELDQPDKSGPEQMYTYDWSNEIVNASWWARWQADPKTSQIEHWAQWEFWPSNKSNFVCDTQNNVYQWGFTYEWFVVVVGANSIWLFGMYVLWMECQFNSELCKKKRHLGIWRAIADLSEAMREDLGTDVCAYSNKEIATVLKKRPPIKYYVEDDYKSEAAHIGLSSRPSGQVLLRWDRIYAGKKGKEH</sequence>
<dbReference type="EMBL" id="CAJVRL010000068">
    <property type="protein sequence ID" value="CAG8956063.1"/>
    <property type="molecule type" value="Genomic_DNA"/>
</dbReference>
<evidence type="ECO:0000256" key="1">
    <source>
        <dbReference type="SAM" id="Phobius"/>
    </source>
</evidence>
<keyword evidence="1" id="KW-0472">Membrane</keyword>
<proteinExistence type="predicted"/>
<dbReference type="AlphaFoldDB" id="A0A9N9PUW7"/>
<organism evidence="2 3">
    <name type="scientific">Hymenoscyphus fraxineus</name>
    <dbReference type="NCBI Taxonomy" id="746836"/>
    <lineage>
        <taxon>Eukaryota</taxon>
        <taxon>Fungi</taxon>
        <taxon>Dikarya</taxon>
        <taxon>Ascomycota</taxon>
        <taxon>Pezizomycotina</taxon>
        <taxon>Leotiomycetes</taxon>
        <taxon>Helotiales</taxon>
        <taxon>Helotiaceae</taxon>
        <taxon>Hymenoscyphus</taxon>
    </lineage>
</organism>
<keyword evidence="1" id="KW-0812">Transmembrane</keyword>
<dbReference type="OrthoDB" id="3903561at2759"/>
<feature type="transmembrane region" description="Helical" evidence="1">
    <location>
        <begin position="439"/>
        <end position="458"/>
    </location>
</feature>
<reference evidence="2" key="1">
    <citation type="submission" date="2021-07" db="EMBL/GenBank/DDBJ databases">
        <authorList>
            <person name="Durling M."/>
        </authorList>
    </citation>
    <scope>NUCLEOTIDE SEQUENCE</scope>
</reference>
<keyword evidence="1" id="KW-1133">Transmembrane helix</keyword>
<evidence type="ECO:0000313" key="2">
    <source>
        <dbReference type="EMBL" id="CAG8956063.1"/>
    </source>
</evidence>
<protein>
    <submittedName>
        <fullName evidence="2">Uncharacterized protein</fullName>
    </submittedName>
</protein>